<organism evidence="1">
    <name type="scientific">freshwater metagenome</name>
    <dbReference type="NCBI Taxonomy" id="449393"/>
    <lineage>
        <taxon>unclassified sequences</taxon>
        <taxon>metagenomes</taxon>
        <taxon>ecological metagenomes</taxon>
    </lineage>
</organism>
<dbReference type="EMBL" id="CAFBON010000096">
    <property type="protein sequence ID" value="CAB4989262.1"/>
    <property type="molecule type" value="Genomic_DNA"/>
</dbReference>
<reference evidence="1" key="1">
    <citation type="submission" date="2020-05" db="EMBL/GenBank/DDBJ databases">
        <authorList>
            <person name="Chiriac C."/>
            <person name="Salcher M."/>
            <person name="Ghai R."/>
            <person name="Kavagutti S V."/>
        </authorList>
    </citation>
    <scope>NUCLEOTIDE SEQUENCE</scope>
</reference>
<accession>A0A6J7NEM3</accession>
<dbReference type="AlphaFoldDB" id="A0A6J7NEM3"/>
<sequence>MQIAMWSPGRRPAECSSWLRRFAAASNSAKVTMWPEEPMMSAGLSGVDAAKVPGCMTGT</sequence>
<evidence type="ECO:0000313" key="1">
    <source>
        <dbReference type="EMBL" id="CAB4989262.1"/>
    </source>
</evidence>
<protein>
    <submittedName>
        <fullName evidence="1">Unannotated protein</fullName>
    </submittedName>
</protein>
<name>A0A6J7NEM3_9ZZZZ</name>
<proteinExistence type="predicted"/>
<gene>
    <name evidence="1" type="ORF">UFOPK3954_01057</name>
</gene>